<evidence type="ECO:0000256" key="1">
    <source>
        <dbReference type="SAM" id="MobiDB-lite"/>
    </source>
</evidence>
<comment type="caution">
    <text evidence="2">The sequence shown here is derived from an EMBL/GenBank/DDBJ whole genome shotgun (WGS) entry which is preliminary data.</text>
</comment>
<dbReference type="EMBL" id="JAIQCV010000007">
    <property type="protein sequence ID" value="KAH1083061.1"/>
    <property type="molecule type" value="Genomic_DNA"/>
</dbReference>
<evidence type="ECO:0000313" key="3">
    <source>
        <dbReference type="Proteomes" id="UP000828251"/>
    </source>
</evidence>
<keyword evidence="3" id="KW-1185">Reference proteome</keyword>
<organism evidence="2 3">
    <name type="scientific">Gossypium stocksii</name>
    <dbReference type="NCBI Taxonomy" id="47602"/>
    <lineage>
        <taxon>Eukaryota</taxon>
        <taxon>Viridiplantae</taxon>
        <taxon>Streptophyta</taxon>
        <taxon>Embryophyta</taxon>
        <taxon>Tracheophyta</taxon>
        <taxon>Spermatophyta</taxon>
        <taxon>Magnoliopsida</taxon>
        <taxon>eudicotyledons</taxon>
        <taxon>Gunneridae</taxon>
        <taxon>Pentapetalae</taxon>
        <taxon>rosids</taxon>
        <taxon>malvids</taxon>
        <taxon>Malvales</taxon>
        <taxon>Malvaceae</taxon>
        <taxon>Malvoideae</taxon>
        <taxon>Gossypium</taxon>
    </lineage>
</organism>
<reference evidence="2 3" key="1">
    <citation type="journal article" date="2021" name="Plant Biotechnol. J.">
        <title>Multi-omics assisted identification of the key and species-specific regulatory components of drought-tolerant mechanisms in Gossypium stocksii.</title>
        <authorList>
            <person name="Yu D."/>
            <person name="Ke L."/>
            <person name="Zhang D."/>
            <person name="Wu Y."/>
            <person name="Sun Y."/>
            <person name="Mei J."/>
            <person name="Sun J."/>
            <person name="Sun Y."/>
        </authorList>
    </citation>
    <scope>NUCLEOTIDE SEQUENCE [LARGE SCALE GENOMIC DNA]</scope>
    <source>
        <strain evidence="3">cv. E1</strain>
        <tissue evidence="2">Leaf</tissue>
    </source>
</reference>
<evidence type="ECO:0000313" key="2">
    <source>
        <dbReference type="EMBL" id="KAH1083061.1"/>
    </source>
</evidence>
<sequence length="124" mass="13764">MEISSTLKGAHTQGKAATASSIKTTVRKIEKRIKAEESIQESESSKCPLLIRHRPSRDPIAVVTLTPLVLALLENPSLLEESALHLSFPILSSNPTLLENILWAIPIVQSRFLLLKYQMLPLLE</sequence>
<dbReference type="Proteomes" id="UP000828251">
    <property type="component" value="Unassembled WGS sequence"/>
</dbReference>
<protein>
    <submittedName>
        <fullName evidence="2">Uncharacterized protein</fullName>
    </submittedName>
</protein>
<dbReference type="AlphaFoldDB" id="A0A9D4A1I2"/>
<gene>
    <name evidence="2" type="ORF">J1N35_022822</name>
</gene>
<feature type="region of interest" description="Disordered" evidence="1">
    <location>
        <begin position="1"/>
        <end position="25"/>
    </location>
</feature>
<proteinExistence type="predicted"/>
<accession>A0A9D4A1I2</accession>
<name>A0A9D4A1I2_9ROSI</name>